<organism evidence="4 5">
    <name type="scientific">Reticulomyxa filosa</name>
    <dbReference type="NCBI Taxonomy" id="46433"/>
    <lineage>
        <taxon>Eukaryota</taxon>
        <taxon>Sar</taxon>
        <taxon>Rhizaria</taxon>
        <taxon>Retaria</taxon>
        <taxon>Foraminifera</taxon>
        <taxon>Monothalamids</taxon>
        <taxon>Reticulomyxidae</taxon>
        <taxon>Reticulomyxa</taxon>
    </lineage>
</organism>
<accession>X6M7M0</accession>
<dbReference type="GO" id="GO:0005669">
    <property type="term" value="C:transcription factor TFIID complex"/>
    <property type="evidence" value="ECO:0007669"/>
    <property type="project" value="InterPro"/>
</dbReference>
<evidence type="ECO:0000256" key="1">
    <source>
        <dbReference type="ARBA" id="ARBA00004123"/>
    </source>
</evidence>
<dbReference type="GO" id="GO:0017025">
    <property type="term" value="F:TBP-class protein binding"/>
    <property type="evidence" value="ECO:0007669"/>
    <property type="project" value="InterPro"/>
</dbReference>
<dbReference type="GO" id="GO:0016251">
    <property type="term" value="F:RNA polymerase II general transcription initiation factor activity"/>
    <property type="evidence" value="ECO:0007669"/>
    <property type="project" value="InterPro"/>
</dbReference>
<dbReference type="Proteomes" id="UP000023152">
    <property type="component" value="Unassembled WGS sequence"/>
</dbReference>
<dbReference type="GO" id="GO:0004402">
    <property type="term" value="F:histone acetyltransferase activity"/>
    <property type="evidence" value="ECO:0007669"/>
    <property type="project" value="InterPro"/>
</dbReference>
<dbReference type="InterPro" id="IPR022591">
    <property type="entry name" value="TAF1_HAT_dom"/>
</dbReference>
<feature type="non-terminal residue" evidence="4">
    <location>
        <position position="488"/>
    </location>
</feature>
<comment type="caution">
    <text evidence="4">The sequence shown here is derived from an EMBL/GenBank/DDBJ whole genome shotgun (WGS) entry which is preliminary data.</text>
</comment>
<dbReference type="OrthoDB" id="5752at2759"/>
<dbReference type="InterPro" id="IPR040240">
    <property type="entry name" value="TAF1"/>
</dbReference>
<gene>
    <name evidence="4" type="ORF">RFI_27935</name>
</gene>
<dbReference type="GO" id="GO:0051123">
    <property type="term" value="P:RNA polymerase II preinitiation complex assembly"/>
    <property type="evidence" value="ECO:0007669"/>
    <property type="project" value="TreeGrafter"/>
</dbReference>
<proteinExistence type="predicted"/>
<dbReference type="GO" id="GO:0003743">
    <property type="term" value="F:translation initiation factor activity"/>
    <property type="evidence" value="ECO:0007669"/>
    <property type="project" value="UniProtKB-KW"/>
</dbReference>
<evidence type="ECO:0000259" key="3">
    <source>
        <dbReference type="Pfam" id="PF12157"/>
    </source>
</evidence>
<sequence>MFNLSNDQNYVFPDISEGLKRNLHTSMANSLHPEIFPIHQTPQEWLTLHRPFVELSSFTILPKMIECVIFFFVLFLKKKKPSKKNNRKELDSEHCLYIPPNFEELSAATDRVILLEYLEQYPLIMQSAGMTSKMITFYRQTYEEHANEDYEVDIDCKDGAVKVLAPNEPCPLYGAPRRSEAVTALENNLSIAPVALHPVDQNLFLVVRTSAHGFVIRELDAQKKSFYPNSPDLKKYVNNRLKVHIYRTLAGKEKGGGGGGGKKKCLDALENNGTYTMNLYIVNLQTEKHVILEDLKEAFPFLPDHTLQTTLKSVATKQDPALHEFNNSLPRNFGQVWVPKNNWTPPTDYELTQVVSADEEVLRQMISHTAVRLTNKGIHQMLVLGSFKKLAGQLCLRKEFVQSIQDMYKELENKLKSNDPNEKHAATMKLEALQLIEEELSCVSWFLCEQFLQCKRGFGEMELRGPGNPFRNNEGMNYLREKNTRYSY</sequence>
<evidence type="ECO:0000313" key="5">
    <source>
        <dbReference type="Proteomes" id="UP000023152"/>
    </source>
</evidence>
<keyword evidence="2" id="KW-0539">Nucleus</keyword>
<evidence type="ECO:0000256" key="2">
    <source>
        <dbReference type="ARBA" id="ARBA00023242"/>
    </source>
</evidence>
<name>X6M7M0_RETFI</name>
<feature type="domain" description="Transcription initiation factor TFIID subunit 1 histone acetyltransferase" evidence="3">
    <location>
        <begin position="2"/>
        <end position="253"/>
    </location>
</feature>
<keyword evidence="4" id="KW-0648">Protein biosynthesis</keyword>
<dbReference type="EMBL" id="ASPP01024068">
    <property type="protein sequence ID" value="ETO09442.1"/>
    <property type="molecule type" value="Genomic_DNA"/>
</dbReference>
<protein>
    <submittedName>
        <fullName evidence="4">Transcription initiation factor TFIID subunit 1-like protein</fullName>
    </submittedName>
</protein>
<dbReference type="Pfam" id="PF12157">
    <property type="entry name" value="DUF3591"/>
    <property type="match status" value="2"/>
</dbReference>
<evidence type="ECO:0000313" key="4">
    <source>
        <dbReference type="EMBL" id="ETO09442.1"/>
    </source>
</evidence>
<keyword evidence="4" id="KW-0396">Initiation factor</keyword>
<dbReference type="PANTHER" id="PTHR13900">
    <property type="entry name" value="TRANSCRIPTION INITIATION FACTOR TFIID"/>
    <property type="match status" value="1"/>
</dbReference>
<dbReference type="AlphaFoldDB" id="X6M7M0"/>
<feature type="domain" description="Transcription initiation factor TFIID subunit 1 histone acetyltransferase" evidence="3">
    <location>
        <begin position="284"/>
        <end position="483"/>
    </location>
</feature>
<keyword evidence="5" id="KW-1185">Reference proteome</keyword>
<comment type="subcellular location">
    <subcellularLocation>
        <location evidence="1">Nucleus</location>
    </subcellularLocation>
</comment>
<reference evidence="4 5" key="1">
    <citation type="journal article" date="2013" name="Curr. Biol.">
        <title>The Genome of the Foraminiferan Reticulomyxa filosa.</title>
        <authorList>
            <person name="Glockner G."/>
            <person name="Hulsmann N."/>
            <person name="Schleicher M."/>
            <person name="Noegel A.A."/>
            <person name="Eichinger L."/>
            <person name="Gallinger C."/>
            <person name="Pawlowski J."/>
            <person name="Sierra R."/>
            <person name="Euteneuer U."/>
            <person name="Pillet L."/>
            <person name="Moustafa A."/>
            <person name="Platzer M."/>
            <person name="Groth M."/>
            <person name="Szafranski K."/>
            <person name="Schliwa M."/>
        </authorList>
    </citation>
    <scope>NUCLEOTIDE SEQUENCE [LARGE SCALE GENOMIC DNA]</scope>
</reference>
<dbReference type="PANTHER" id="PTHR13900:SF0">
    <property type="entry name" value="TRANSCRIPTION INITIATION FACTOR TFIID SUBUNIT 1"/>
    <property type="match status" value="1"/>
</dbReference>